<dbReference type="InterPro" id="IPR029044">
    <property type="entry name" value="Nucleotide-diphossugar_trans"/>
</dbReference>
<proteinExistence type="predicted"/>
<dbReference type="Gene3D" id="3.90.550.10">
    <property type="entry name" value="Spore Coat Polysaccharide Biosynthesis Protein SpsA, Chain A"/>
    <property type="match status" value="1"/>
</dbReference>
<dbReference type="AlphaFoldDB" id="A0AAJ6AZ67"/>
<evidence type="ECO:0000313" key="3">
    <source>
        <dbReference type="Proteomes" id="UP001217476"/>
    </source>
</evidence>
<dbReference type="InterPro" id="IPR001173">
    <property type="entry name" value="Glyco_trans_2-like"/>
</dbReference>
<dbReference type="CDD" id="cd00761">
    <property type="entry name" value="Glyco_tranf_GTA_type"/>
    <property type="match status" value="1"/>
</dbReference>
<accession>A0AAJ6AZ67</accession>
<gene>
    <name evidence="2" type="ORF">P0Y65_16565</name>
</gene>
<protein>
    <submittedName>
        <fullName evidence="2">Glycosyltransferase family A protein</fullName>
    </submittedName>
</protein>
<dbReference type="GO" id="GO:0016758">
    <property type="term" value="F:hexosyltransferase activity"/>
    <property type="evidence" value="ECO:0007669"/>
    <property type="project" value="UniProtKB-ARBA"/>
</dbReference>
<evidence type="ECO:0000259" key="1">
    <source>
        <dbReference type="Pfam" id="PF00535"/>
    </source>
</evidence>
<dbReference type="SUPFAM" id="SSF53448">
    <property type="entry name" value="Nucleotide-diphospho-sugar transferases"/>
    <property type="match status" value="1"/>
</dbReference>
<evidence type="ECO:0000313" key="2">
    <source>
        <dbReference type="EMBL" id="WEK03787.1"/>
    </source>
</evidence>
<name>A0AAJ6AZ67_9HYPH</name>
<reference evidence="2" key="1">
    <citation type="submission" date="2023-03" db="EMBL/GenBank/DDBJ databases">
        <title>Andean soil-derived lignocellulolytic bacterial consortium as a source of novel taxa and putative plastic-active enzymes.</title>
        <authorList>
            <person name="Diaz-Garcia L."/>
            <person name="Chuvochina M."/>
            <person name="Feuerriegel G."/>
            <person name="Bunk B."/>
            <person name="Sproer C."/>
            <person name="Streit W.R."/>
            <person name="Rodriguez L.M."/>
            <person name="Overmann J."/>
            <person name="Jimenez D.J."/>
        </authorList>
    </citation>
    <scope>NUCLEOTIDE SEQUENCE</scope>
    <source>
        <strain evidence="2">MAG 4196</strain>
    </source>
</reference>
<dbReference type="EMBL" id="CP119312">
    <property type="protein sequence ID" value="WEK03787.1"/>
    <property type="molecule type" value="Genomic_DNA"/>
</dbReference>
<dbReference type="Pfam" id="PF00535">
    <property type="entry name" value="Glycos_transf_2"/>
    <property type="match status" value="1"/>
</dbReference>
<dbReference type="PANTHER" id="PTHR22916:SF3">
    <property type="entry name" value="UDP-GLCNAC:BETAGAL BETA-1,3-N-ACETYLGLUCOSAMINYLTRANSFERASE-LIKE PROTEIN 1"/>
    <property type="match status" value="1"/>
</dbReference>
<organism evidence="2 3">
    <name type="scientific">Candidatus Devosia phytovorans</name>
    <dbReference type="NCBI Taxonomy" id="3121372"/>
    <lineage>
        <taxon>Bacteria</taxon>
        <taxon>Pseudomonadati</taxon>
        <taxon>Pseudomonadota</taxon>
        <taxon>Alphaproteobacteria</taxon>
        <taxon>Hyphomicrobiales</taxon>
        <taxon>Devosiaceae</taxon>
        <taxon>Devosia</taxon>
    </lineage>
</organism>
<sequence>MSASEKSDANQPLVSIGIPTYNRPELLERTLSRITRQTYKNIEVIISDNASPDPRVQEVIDKYKSVDKRVKSKRQSSIVTPYRNFIAVLQESCGEYFMWAADDDAIEGWFVQRCVDKFLSHPELAFVTFEANYFEQNFLSFDFFSEGSAFRETGSQTIYERAGTIIRYGFGNLVYGMYRRDALVRDRQVMWERTRLSSANELPLLLLACQRGEFLVMETVGLHKSVPRSVYEYAVWENTGGWAPDGPRLHPKSFFASAKYHLLSYVDVSSAVNLLEITAAEKLALKLRAAARFASHFACVIIGYKPRLPRTPPHD</sequence>
<feature type="domain" description="Glycosyltransferase 2-like" evidence="1">
    <location>
        <begin position="15"/>
        <end position="133"/>
    </location>
</feature>
<dbReference type="PANTHER" id="PTHR22916">
    <property type="entry name" value="GLYCOSYLTRANSFERASE"/>
    <property type="match status" value="1"/>
</dbReference>
<dbReference type="Proteomes" id="UP001217476">
    <property type="component" value="Chromosome"/>
</dbReference>